<dbReference type="EMBL" id="CYKH01001618">
    <property type="protein sequence ID" value="CUG88142.1"/>
    <property type="molecule type" value="Genomic_DNA"/>
</dbReference>
<protein>
    <submittedName>
        <fullName evidence="3">GPI-anchored surface protein, putative</fullName>
    </submittedName>
</protein>
<sequence>MNFRKLRFQPNSNSGSQWHWFGMTILLLLLSSATVQSADVPCQQSYDDGNGGYTSYNIYTYTVSSGSWQYTCGFSSYTLYVNGAASVTVQASLSAVYVSASATVSIAGGVGNVVSVSAGSPAISINSGGSVPTIAISGGSSPTVAISGGSINNVQVSTTLSSLVVAATSGSWSGGDCLYLSNSPSSSLSVSVASGMTLQCTGAAVRVATTLSPSSVGFTVNGRITAAGHVFQVDGSFASSSSSFSFGSSASLTSGSGSIV</sequence>
<dbReference type="AlphaFoldDB" id="A0A0S4JDB3"/>
<feature type="non-terminal residue" evidence="3">
    <location>
        <position position="260"/>
    </location>
</feature>
<keyword evidence="2" id="KW-0732">Signal</keyword>
<accession>A0A0S4JDB3</accession>
<name>A0A0S4JDB3_BODSA</name>
<keyword evidence="4" id="KW-1185">Reference proteome</keyword>
<evidence type="ECO:0000313" key="4">
    <source>
        <dbReference type="Proteomes" id="UP000051952"/>
    </source>
</evidence>
<proteinExistence type="predicted"/>
<reference evidence="4" key="1">
    <citation type="submission" date="2015-09" db="EMBL/GenBank/DDBJ databases">
        <authorList>
            <consortium name="Pathogen Informatics"/>
        </authorList>
    </citation>
    <scope>NUCLEOTIDE SEQUENCE [LARGE SCALE GENOMIC DNA]</scope>
    <source>
        <strain evidence="4">Lake Konstanz</strain>
    </source>
</reference>
<feature type="region of interest" description="Disordered" evidence="1">
    <location>
        <begin position="239"/>
        <end position="260"/>
    </location>
</feature>
<evidence type="ECO:0000313" key="3">
    <source>
        <dbReference type="EMBL" id="CUG88142.1"/>
    </source>
</evidence>
<feature type="signal peptide" evidence="2">
    <location>
        <begin position="1"/>
        <end position="37"/>
    </location>
</feature>
<dbReference type="Proteomes" id="UP000051952">
    <property type="component" value="Unassembled WGS sequence"/>
</dbReference>
<organism evidence="3 4">
    <name type="scientific">Bodo saltans</name>
    <name type="common">Flagellated protozoan</name>
    <dbReference type="NCBI Taxonomy" id="75058"/>
    <lineage>
        <taxon>Eukaryota</taxon>
        <taxon>Discoba</taxon>
        <taxon>Euglenozoa</taxon>
        <taxon>Kinetoplastea</taxon>
        <taxon>Metakinetoplastina</taxon>
        <taxon>Eubodonida</taxon>
        <taxon>Bodonidae</taxon>
        <taxon>Bodo</taxon>
    </lineage>
</organism>
<feature type="chain" id="PRO_5006622357" evidence="2">
    <location>
        <begin position="38"/>
        <end position="260"/>
    </location>
</feature>
<evidence type="ECO:0000256" key="2">
    <source>
        <dbReference type="SAM" id="SignalP"/>
    </source>
</evidence>
<evidence type="ECO:0000256" key="1">
    <source>
        <dbReference type="SAM" id="MobiDB-lite"/>
    </source>
</evidence>
<dbReference type="VEuPathDB" id="TriTrypDB:BSAL_13905"/>
<gene>
    <name evidence="3" type="ORF">BSAL_13905</name>
</gene>